<dbReference type="Proteomes" id="UP000665020">
    <property type="component" value="Chromosome"/>
</dbReference>
<dbReference type="EMBL" id="CP046640">
    <property type="protein sequence ID" value="QTL99147.1"/>
    <property type="molecule type" value="Genomic_DNA"/>
</dbReference>
<dbReference type="GO" id="GO:0051607">
    <property type="term" value="P:defense response to virus"/>
    <property type="evidence" value="ECO:0007669"/>
    <property type="project" value="UniProtKB-KW"/>
</dbReference>
<evidence type="ECO:0000313" key="2">
    <source>
        <dbReference type="EMBL" id="QTL99147.1"/>
    </source>
</evidence>
<protein>
    <submittedName>
        <fullName evidence="2">Type I-B CRISPR-associated protein Cas5</fullName>
    </submittedName>
</protein>
<proteinExistence type="predicted"/>
<gene>
    <name evidence="2" type="primary">cas5b</name>
    <name evidence="2" type="ORF">GM661_14875</name>
</gene>
<dbReference type="InterPro" id="IPR013422">
    <property type="entry name" value="CRISPR-assoc_prot_Cas5_N"/>
</dbReference>
<reference evidence="2" key="1">
    <citation type="submission" date="2019-12" db="EMBL/GenBank/DDBJ databases">
        <authorList>
            <person name="zhang j."/>
            <person name="sun C.M."/>
        </authorList>
    </citation>
    <scope>NUCLEOTIDE SEQUENCE</scope>
    <source>
        <strain evidence="2">NS-1</strain>
    </source>
</reference>
<dbReference type="InterPro" id="IPR013337">
    <property type="entry name" value="CRISPR-assoc_prot_Cas5_Tneap"/>
</dbReference>
<dbReference type="KEGG" id="ifn:GM661_14875"/>
<dbReference type="RefSeq" id="WP_230867543.1">
    <property type="nucleotide sequence ID" value="NZ_CP046640.1"/>
</dbReference>
<keyword evidence="1" id="KW-0051">Antiviral defense</keyword>
<evidence type="ECO:0000256" key="1">
    <source>
        <dbReference type="ARBA" id="ARBA00023118"/>
    </source>
</evidence>
<dbReference type="NCBIfam" id="TIGR01895">
    <property type="entry name" value="cas_Cas5t"/>
    <property type="match status" value="1"/>
</dbReference>
<keyword evidence="3" id="KW-1185">Reference proteome</keyword>
<name>A0A8A7KJX5_9FIRM</name>
<evidence type="ECO:0000313" key="3">
    <source>
        <dbReference type="Proteomes" id="UP000665020"/>
    </source>
</evidence>
<organism evidence="2 3">
    <name type="scientific">Iocasia fonsfrigidae</name>
    <dbReference type="NCBI Taxonomy" id="2682810"/>
    <lineage>
        <taxon>Bacteria</taxon>
        <taxon>Bacillati</taxon>
        <taxon>Bacillota</taxon>
        <taxon>Clostridia</taxon>
        <taxon>Halanaerobiales</taxon>
        <taxon>Halanaerobiaceae</taxon>
        <taxon>Iocasia</taxon>
    </lineage>
</organism>
<dbReference type="AlphaFoldDB" id="A0A8A7KJX5"/>
<accession>A0A8A7KJX5</accession>
<dbReference type="InterPro" id="IPR021124">
    <property type="entry name" value="CRISPR-assoc_prot_Cas5"/>
</dbReference>
<sequence length="219" mass="25673">MEVLKLDLFQESACYKKPFAFKVGETYPLPPYSTVKGMLHKILKAKEFIPMSISIQGDYDSKFVDYQSMYFYKDKDITKMPLDMHLLHNVKLIIHVKAERQILDGIVGGITGLDEYLSLGRREDLVRINEVKFVGLKKYNPFDEGKNYFIKYPIYIPVDKTDEELTGINYRLNWKYKIVEGLRQWEKINVIYVEKGEELSDESEIVIDDDTKDLVCFNL</sequence>
<dbReference type="GO" id="GO:0043571">
    <property type="term" value="P:maintenance of CRISPR repeat elements"/>
    <property type="evidence" value="ECO:0007669"/>
    <property type="project" value="InterPro"/>
</dbReference>
<dbReference type="Pfam" id="PF09704">
    <property type="entry name" value="Cas_Cas5d"/>
    <property type="match status" value="1"/>
</dbReference>
<dbReference type="NCBIfam" id="TIGR02593">
    <property type="entry name" value="CRISPR_cas5"/>
    <property type="match status" value="1"/>
</dbReference>